<dbReference type="Proteomes" id="UP000000268">
    <property type="component" value="Chromosome"/>
</dbReference>
<feature type="transmembrane region" description="Helical" evidence="1">
    <location>
        <begin position="435"/>
        <end position="456"/>
    </location>
</feature>
<keyword evidence="1" id="KW-0472">Membrane</keyword>
<gene>
    <name evidence="2" type="ordered locus">AM1_6039</name>
</gene>
<protein>
    <submittedName>
        <fullName evidence="2">Uncharacterized protein</fullName>
    </submittedName>
</protein>
<dbReference type="HOGENOM" id="CLU_031448_0_0_3"/>
<feature type="transmembrane region" description="Helical" evidence="1">
    <location>
        <begin position="33"/>
        <end position="53"/>
    </location>
</feature>
<feature type="transmembrane region" description="Helical" evidence="1">
    <location>
        <begin position="468"/>
        <end position="494"/>
    </location>
</feature>
<feature type="transmembrane region" description="Helical" evidence="1">
    <location>
        <begin position="180"/>
        <end position="201"/>
    </location>
</feature>
<keyword evidence="1" id="KW-0812">Transmembrane</keyword>
<feature type="transmembrane region" description="Helical" evidence="1">
    <location>
        <begin position="285"/>
        <end position="305"/>
    </location>
</feature>
<accession>B0C2T3</accession>
<dbReference type="KEGG" id="amr:AM1_6039"/>
<organism evidence="2 3">
    <name type="scientific">Acaryochloris marina (strain MBIC 11017)</name>
    <dbReference type="NCBI Taxonomy" id="329726"/>
    <lineage>
        <taxon>Bacteria</taxon>
        <taxon>Bacillati</taxon>
        <taxon>Cyanobacteriota</taxon>
        <taxon>Cyanophyceae</taxon>
        <taxon>Acaryochloridales</taxon>
        <taxon>Acaryochloridaceae</taxon>
        <taxon>Acaryochloris</taxon>
    </lineage>
</organism>
<dbReference type="eggNOG" id="COG1668">
    <property type="taxonomic scope" value="Bacteria"/>
</dbReference>
<feature type="transmembrane region" description="Helical" evidence="1">
    <location>
        <begin position="408"/>
        <end position="429"/>
    </location>
</feature>
<feature type="transmembrane region" description="Helical" evidence="1">
    <location>
        <begin position="149"/>
        <end position="168"/>
    </location>
</feature>
<keyword evidence="3" id="KW-1185">Reference proteome</keyword>
<dbReference type="RefSeq" id="WP_012166170.1">
    <property type="nucleotide sequence ID" value="NC_009925.1"/>
</dbReference>
<feature type="transmembrane region" description="Helical" evidence="1">
    <location>
        <begin position="326"/>
        <end position="345"/>
    </location>
</feature>
<dbReference type="AlphaFoldDB" id="B0C2T3"/>
<keyword evidence="1" id="KW-1133">Transmembrane helix</keyword>
<evidence type="ECO:0000313" key="3">
    <source>
        <dbReference type="Proteomes" id="UP000000268"/>
    </source>
</evidence>
<sequence length="562" mass="63190">MGKAQFSLVNRGIETLGDWNPQLMREIQGRLKLRSVLLTVFLSLIAQGLFLFWQYRTLDYRWGNCQTAEYRETGLDCFQVSKEQYLLVNWQGWWLQVFSWSCIFLMFGLIVGGTFLLISDLSKEDRQGTLTFISLSPQTARTILLGKMLGAPFLIYLAVLLALPLHYLTGLAAEISVIRILGFDVLLLASCCFYYSLALLLGLASNWLNGFQAWISSAGILLLLLLLSQNALTSSSIDWLYTLSPSAVLPYLYEDIVPSLIGVNLPFNAYGLSDWQWFFVPLGRSGGLIGVFALAHFGLWAWWLWRPLQRRFRNPTVSLLSKKQSYWATACFFVCFLGFSFNAGNNTPSNMIKAIILTHLLWFLLMVVLLLPHHQDLEDWARFRGNYPSTKGKTQRFRDLLWADNSPTWIAIAINLGIASLPIMFWMLSLPEDDSGVGIAALLFNSTLILIFTLFNQVMMLRPISNRNLWVVATLLGPTIVPAVVLAILGISPGQAWGSLILLTPFAMVSIKEISVFSALLMFGIHLGLIAALSWLQDRKLIQFGESTSQQLLRGDVSVEQG</sequence>
<dbReference type="OrthoDB" id="458286at2"/>
<evidence type="ECO:0000256" key="1">
    <source>
        <dbReference type="SAM" id="Phobius"/>
    </source>
</evidence>
<feature type="transmembrane region" description="Helical" evidence="1">
    <location>
        <begin position="93"/>
        <end position="118"/>
    </location>
</feature>
<name>B0C2T3_ACAM1</name>
<feature type="transmembrane region" description="Helical" evidence="1">
    <location>
        <begin position="514"/>
        <end position="536"/>
    </location>
</feature>
<reference evidence="2 3" key="1">
    <citation type="journal article" date="2008" name="Proc. Natl. Acad. Sci. U.S.A.">
        <title>Niche adaptation and genome expansion in the chlorophyll d-producing cyanobacterium Acaryochloris marina.</title>
        <authorList>
            <person name="Swingley W.D."/>
            <person name="Chen M."/>
            <person name="Cheung P.C."/>
            <person name="Conrad A.L."/>
            <person name="Dejesa L.C."/>
            <person name="Hao J."/>
            <person name="Honchak B.M."/>
            <person name="Karbach L.E."/>
            <person name="Kurdoglu A."/>
            <person name="Lahiri S."/>
            <person name="Mastrian S.D."/>
            <person name="Miyashita H."/>
            <person name="Page L."/>
            <person name="Ramakrishna P."/>
            <person name="Satoh S."/>
            <person name="Sattley W.M."/>
            <person name="Shimada Y."/>
            <person name="Taylor H.L."/>
            <person name="Tomo T."/>
            <person name="Tsuchiya T."/>
            <person name="Wang Z.T."/>
            <person name="Raymond J."/>
            <person name="Mimuro M."/>
            <person name="Blankenship R.E."/>
            <person name="Touchman J.W."/>
        </authorList>
    </citation>
    <scope>NUCLEOTIDE SEQUENCE [LARGE SCALE GENOMIC DNA]</scope>
    <source>
        <strain evidence="3">MBIC 11017</strain>
    </source>
</reference>
<feature type="transmembrane region" description="Helical" evidence="1">
    <location>
        <begin position="213"/>
        <end position="232"/>
    </location>
</feature>
<dbReference type="EMBL" id="CP000828">
    <property type="protein sequence ID" value="ABW30971.1"/>
    <property type="molecule type" value="Genomic_DNA"/>
</dbReference>
<feature type="transmembrane region" description="Helical" evidence="1">
    <location>
        <begin position="351"/>
        <end position="372"/>
    </location>
</feature>
<proteinExistence type="predicted"/>
<evidence type="ECO:0000313" key="2">
    <source>
        <dbReference type="EMBL" id="ABW30971.1"/>
    </source>
</evidence>